<sequence>MSPVLRPPLPVLSRPTSSVSPGIIVMFIVGWRRAWRRRHGHVMMSPPHRTRGRRERVGAREDAGGGCRYGVRVRVGLEVRERGRRGESGREEILLCGRAGSRGTRGGGYGRGDGGHCVWIVNFTEVSGGKLGISETQVAFQKGTSNRELPIPSTRFTGYGGRRYPRARWRLSKSPERVWPIDTQRTQIREPQRGISTKCRRGYLRAMYRPEMSPKT</sequence>
<proteinExistence type="predicted"/>
<reference evidence="1" key="1">
    <citation type="submission" date="2023-03" db="EMBL/GenBank/DDBJ databases">
        <title>Massive genome expansion in bonnet fungi (Mycena s.s.) driven by repeated elements and novel gene families across ecological guilds.</title>
        <authorList>
            <consortium name="Lawrence Berkeley National Laboratory"/>
            <person name="Harder C.B."/>
            <person name="Miyauchi S."/>
            <person name="Viragh M."/>
            <person name="Kuo A."/>
            <person name="Thoen E."/>
            <person name="Andreopoulos B."/>
            <person name="Lu D."/>
            <person name="Skrede I."/>
            <person name="Drula E."/>
            <person name="Henrissat B."/>
            <person name="Morin E."/>
            <person name="Kohler A."/>
            <person name="Barry K."/>
            <person name="LaButti K."/>
            <person name="Morin E."/>
            <person name="Salamov A."/>
            <person name="Lipzen A."/>
            <person name="Mereny Z."/>
            <person name="Hegedus B."/>
            <person name="Baldrian P."/>
            <person name="Stursova M."/>
            <person name="Weitz H."/>
            <person name="Taylor A."/>
            <person name="Grigoriev I.V."/>
            <person name="Nagy L.G."/>
            <person name="Martin F."/>
            <person name="Kauserud H."/>
        </authorList>
    </citation>
    <scope>NUCLEOTIDE SEQUENCE</scope>
    <source>
        <strain evidence="1">CBHHK200</strain>
    </source>
</reference>
<dbReference type="AlphaFoldDB" id="A0AAD6SHR7"/>
<comment type="caution">
    <text evidence="1">The sequence shown here is derived from an EMBL/GenBank/DDBJ whole genome shotgun (WGS) entry which is preliminary data.</text>
</comment>
<keyword evidence="2" id="KW-1185">Reference proteome</keyword>
<organism evidence="1 2">
    <name type="scientific">Mycena alexandri</name>
    <dbReference type="NCBI Taxonomy" id="1745969"/>
    <lineage>
        <taxon>Eukaryota</taxon>
        <taxon>Fungi</taxon>
        <taxon>Dikarya</taxon>
        <taxon>Basidiomycota</taxon>
        <taxon>Agaricomycotina</taxon>
        <taxon>Agaricomycetes</taxon>
        <taxon>Agaricomycetidae</taxon>
        <taxon>Agaricales</taxon>
        <taxon>Marasmiineae</taxon>
        <taxon>Mycenaceae</taxon>
        <taxon>Mycena</taxon>
    </lineage>
</organism>
<protein>
    <submittedName>
        <fullName evidence="1">Uncharacterized protein</fullName>
    </submittedName>
</protein>
<evidence type="ECO:0000313" key="1">
    <source>
        <dbReference type="EMBL" id="KAJ7027720.1"/>
    </source>
</evidence>
<evidence type="ECO:0000313" key="2">
    <source>
        <dbReference type="Proteomes" id="UP001218188"/>
    </source>
</evidence>
<dbReference type="EMBL" id="JARJCM010000120">
    <property type="protein sequence ID" value="KAJ7027720.1"/>
    <property type="molecule type" value="Genomic_DNA"/>
</dbReference>
<dbReference type="Proteomes" id="UP001218188">
    <property type="component" value="Unassembled WGS sequence"/>
</dbReference>
<accession>A0AAD6SHR7</accession>
<name>A0AAD6SHR7_9AGAR</name>
<gene>
    <name evidence="1" type="ORF">C8F04DRAFT_1121533</name>
</gene>